<accession>A0A7I8X124</accession>
<keyword evidence="2" id="KW-1185">Reference proteome</keyword>
<dbReference type="Proteomes" id="UP000582659">
    <property type="component" value="Unassembled WGS sequence"/>
</dbReference>
<protein>
    <submittedName>
        <fullName evidence="1">(pine wood nematode) hypothetical protein</fullName>
    </submittedName>
</protein>
<dbReference type="EMBL" id="CAJFDI010000006">
    <property type="protein sequence ID" value="CAD5234425.1"/>
    <property type="molecule type" value="Genomic_DNA"/>
</dbReference>
<reference evidence="1" key="1">
    <citation type="submission" date="2020-09" db="EMBL/GenBank/DDBJ databases">
        <authorList>
            <person name="Kikuchi T."/>
        </authorList>
    </citation>
    <scope>NUCLEOTIDE SEQUENCE</scope>
    <source>
        <strain evidence="1">Ka4C1</strain>
    </source>
</reference>
<organism evidence="1 2">
    <name type="scientific">Bursaphelenchus xylophilus</name>
    <name type="common">Pinewood nematode worm</name>
    <name type="synonym">Aphelenchoides xylophilus</name>
    <dbReference type="NCBI Taxonomy" id="6326"/>
    <lineage>
        <taxon>Eukaryota</taxon>
        <taxon>Metazoa</taxon>
        <taxon>Ecdysozoa</taxon>
        <taxon>Nematoda</taxon>
        <taxon>Chromadorea</taxon>
        <taxon>Rhabditida</taxon>
        <taxon>Tylenchina</taxon>
        <taxon>Tylenchomorpha</taxon>
        <taxon>Aphelenchoidea</taxon>
        <taxon>Aphelenchoididae</taxon>
        <taxon>Bursaphelenchus</taxon>
    </lineage>
</organism>
<proteinExistence type="predicted"/>
<evidence type="ECO:0000313" key="2">
    <source>
        <dbReference type="Proteomes" id="UP000659654"/>
    </source>
</evidence>
<dbReference type="OrthoDB" id="5821520at2759"/>
<gene>
    <name evidence="1" type="ORF">BXYJ_LOCUS14516</name>
</gene>
<dbReference type="EMBL" id="CAJFCV020000006">
    <property type="protein sequence ID" value="CAG9130204.1"/>
    <property type="molecule type" value="Genomic_DNA"/>
</dbReference>
<comment type="caution">
    <text evidence="1">The sequence shown here is derived from an EMBL/GenBank/DDBJ whole genome shotgun (WGS) entry which is preliminary data.</text>
</comment>
<sequence length="213" mass="24589">MIRRLIPFFLAIFQPSGSILRNEIRQWAEDVFLDCIFCMDYDDYKQMSIFGCNLRQPPTCKGNVCYMRQHKQGNYFLYTSGCLNLTKHQFENIHLMIDSPEIQPDRESKSATQLCEVTASINTCLCTNKLLCNNVSSVEPFTEYTIPIFTEVNFDEVAHFRYFLPDDPILESLQKAGPRDEYFLIKSVNHVSGTRVKYASGFVSLLLFGVLVF</sequence>
<name>A0A7I8X124_BURXY</name>
<dbReference type="Proteomes" id="UP000659654">
    <property type="component" value="Unassembled WGS sequence"/>
</dbReference>
<dbReference type="AlphaFoldDB" id="A0A7I8X124"/>
<evidence type="ECO:0000313" key="1">
    <source>
        <dbReference type="EMBL" id="CAD5234425.1"/>
    </source>
</evidence>